<dbReference type="RefSeq" id="WP_004193770.1">
    <property type="nucleotide sequence ID" value="NZ_GL890986.1"/>
</dbReference>
<organism evidence="1 2">
    <name type="scientific">Streptococcus sanguinis SK49</name>
    <dbReference type="NCBI Taxonomy" id="888808"/>
    <lineage>
        <taxon>Bacteria</taxon>
        <taxon>Bacillati</taxon>
        <taxon>Bacillota</taxon>
        <taxon>Bacilli</taxon>
        <taxon>Lactobacillales</taxon>
        <taxon>Streptococcaceae</taxon>
        <taxon>Streptococcus</taxon>
    </lineage>
</organism>
<dbReference type="AlphaFoldDB" id="F3V059"/>
<dbReference type="Gene3D" id="1.10.357.10">
    <property type="entry name" value="Tetracycline Repressor, domain 2"/>
    <property type="match status" value="1"/>
</dbReference>
<name>F3V059_STRSA</name>
<dbReference type="InterPro" id="IPR009057">
    <property type="entry name" value="Homeodomain-like_sf"/>
</dbReference>
<accession>F3V059</accession>
<dbReference type="PATRIC" id="fig|888808.3.peg.2107"/>
<dbReference type="EMBL" id="AFFO01000016">
    <property type="protein sequence ID" value="EGJ36262.1"/>
    <property type="molecule type" value="Genomic_DNA"/>
</dbReference>
<sequence>MTLHTRKRILDAFFTLAEQNPTKVRFTFTDIAKTADLSRQAIYKRHFNNVNEIIDYIHEKLNDEFNQACSQYKFTSSNPFLSFSETILPIIYRNRDWIRTLYTTSVDPFWSDFIISYFTDWISQNIKLDDTKLDMPSEISNTLLAKCFNLLIENWITQTYPLSLEKFSNIFLNLVSSPLTSFTIPNSQTKSSNKIIIKKPSRRKTKK</sequence>
<dbReference type="eggNOG" id="COG1309">
    <property type="taxonomic scope" value="Bacteria"/>
</dbReference>
<reference evidence="1 2" key="1">
    <citation type="submission" date="2011-03" db="EMBL/GenBank/DDBJ databases">
        <authorList>
            <person name="Muzny D."/>
            <person name="Qin X."/>
            <person name="Deng J."/>
            <person name="Jiang H."/>
            <person name="Liu Y."/>
            <person name="Qu J."/>
            <person name="Song X.-Z."/>
            <person name="Zhang L."/>
            <person name="Thornton R."/>
            <person name="Coyle M."/>
            <person name="Francisco L."/>
            <person name="Jackson L."/>
            <person name="Javaid M."/>
            <person name="Korchina V."/>
            <person name="Kovar C."/>
            <person name="Mata R."/>
            <person name="Mathew T."/>
            <person name="Ngo R."/>
            <person name="Nguyen L."/>
            <person name="Nguyen N."/>
            <person name="Okwuonu G."/>
            <person name="Ongeri F."/>
            <person name="Pham C."/>
            <person name="Simmons D."/>
            <person name="Wilczek-Boney K."/>
            <person name="Hale W."/>
            <person name="Jakkamsetti A."/>
            <person name="Pham P."/>
            <person name="Ruth R."/>
            <person name="San Lucas F."/>
            <person name="Warren J."/>
            <person name="Zhang J."/>
            <person name="Zhao Z."/>
            <person name="Zhou C."/>
            <person name="Zhu D."/>
            <person name="Lee S."/>
            <person name="Bess C."/>
            <person name="Blankenburg K."/>
            <person name="Forbes L."/>
            <person name="Fu Q."/>
            <person name="Gubbala S."/>
            <person name="Hirani K."/>
            <person name="Jayaseelan J.C."/>
            <person name="Lara F."/>
            <person name="Munidasa M."/>
            <person name="Palculict T."/>
            <person name="Patil S."/>
            <person name="Pu L.-L."/>
            <person name="Saada N."/>
            <person name="Tang L."/>
            <person name="Weissenberger G."/>
            <person name="Zhu Y."/>
            <person name="Hemphill L."/>
            <person name="Shang Y."/>
            <person name="Youmans B."/>
            <person name="Ayvaz T."/>
            <person name="Ross M."/>
            <person name="Santibanez J."/>
            <person name="Aqrawi P."/>
            <person name="Gross S."/>
            <person name="Joshi V."/>
            <person name="Fowler G."/>
            <person name="Nazareth L."/>
            <person name="Reid J."/>
            <person name="Worley K."/>
            <person name="Petrosino J."/>
            <person name="Highlander S."/>
            <person name="Gibbs R."/>
        </authorList>
    </citation>
    <scope>NUCLEOTIDE SEQUENCE [LARGE SCALE GENOMIC DNA]</scope>
    <source>
        <strain evidence="1 2">SK49</strain>
    </source>
</reference>
<evidence type="ECO:0000313" key="1">
    <source>
        <dbReference type="EMBL" id="EGJ36262.1"/>
    </source>
</evidence>
<dbReference type="Proteomes" id="UP000006459">
    <property type="component" value="Unassembled WGS sequence"/>
</dbReference>
<comment type="caution">
    <text evidence="1">The sequence shown here is derived from an EMBL/GenBank/DDBJ whole genome shotgun (WGS) entry which is preliminary data.</text>
</comment>
<proteinExistence type="predicted"/>
<dbReference type="SUPFAM" id="SSF46689">
    <property type="entry name" value="Homeodomain-like"/>
    <property type="match status" value="1"/>
</dbReference>
<dbReference type="HOGENOM" id="CLU_120936_0_0_9"/>
<evidence type="ECO:0000313" key="2">
    <source>
        <dbReference type="Proteomes" id="UP000006459"/>
    </source>
</evidence>
<gene>
    <name evidence="1" type="ORF">HMPREF9380_2149</name>
</gene>
<protein>
    <submittedName>
        <fullName evidence="1">TetR family transcriptional regulator</fullName>
    </submittedName>
</protein>